<dbReference type="EMBL" id="JBHUKU010000026">
    <property type="protein sequence ID" value="MFD2464603.1"/>
    <property type="molecule type" value="Genomic_DNA"/>
</dbReference>
<evidence type="ECO:0000313" key="2">
    <source>
        <dbReference type="Proteomes" id="UP001597419"/>
    </source>
</evidence>
<keyword evidence="2" id="KW-1185">Reference proteome</keyword>
<organism evidence="1 2">
    <name type="scientific">Amycolatopsis samaneae</name>
    <dbReference type="NCBI Taxonomy" id="664691"/>
    <lineage>
        <taxon>Bacteria</taxon>
        <taxon>Bacillati</taxon>
        <taxon>Actinomycetota</taxon>
        <taxon>Actinomycetes</taxon>
        <taxon>Pseudonocardiales</taxon>
        <taxon>Pseudonocardiaceae</taxon>
        <taxon>Amycolatopsis</taxon>
    </lineage>
</organism>
<dbReference type="Proteomes" id="UP001597419">
    <property type="component" value="Unassembled WGS sequence"/>
</dbReference>
<gene>
    <name evidence="1" type="ORF">ACFSYJ_38715</name>
</gene>
<reference evidence="2" key="1">
    <citation type="journal article" date="2019" name="Int. J. Syst. Evol. Microbiol.">
        <title>The Global Catalogue of Microorganisms (GCM) 10K type strain sequencing project: providing services to taxonomists for standard genome sequencing and annotation.</title>
        <authorList>
            <consortium name="The Broad Institute Genomics Platform"/>
            <consortium name="The Broad Institute Genome Sequencing Center for Infectious Disease"/>
            <person name="Wu L."/>
            <person name="Ma J."/>
        </authorList>
    </citation>
    <scope>NUCLEOTIDE SEQUENCE [LARGE SCALE GENOMIC DNA]</scope>
    <source>
        <strain evidence="2">CGMCC 4.7643</strain>
    </source>
</reference>
<accession>A0ABW5GUW8</accession>
<dbReference type="RefSeq" id="WP_345385805.1">
    <property type="nucleotide sequence ID" value="NZ_BAABHG010000001.1"/>
</dbReference>
<proteinExistence type="predicted"/>
<sequence>MTTENDNQAGESMKNRMINHDGGISVQTGSLHGNVNINNFPPPTDSVHAAGKAGGAQRSRYYFEAGRQLGNRIDMLPYSERGSAGFEDFLAATKRTGLDPALLSPLVETGKRIAATQPGAEQPSLISLHASLVDQVENELEHRADQDELTWLTLGRLLYRTTGFRVQEFHFAVSESADLHAVASEARSSWMTAKADLEMLIDEADIPAEARNLFRRFATEFESLDSVEAQWASGEVLFRRVLRLLSVTPAR</sequence>
<comment type="caution">
    <text evidence="1">The sequence shown here is derived from an EMBL/GenBank/DDBJ whole genome shotgun (WGS) entry which is preliminary data.</text>
</comment>
<evidence type="ECO:0000313" key="1">
    <source>
        <dbReference type="EMBL" id="MFD2464603.1"/>
    </source>
</evidence>
<name>A0ABW5GUW8_9PSEU</name>
<protein>
    <submittedName>
        <fullName evidence="1">Uncharacterized protein</fullName>
    </submittedName>
</protein>